<protein>
    <submittedName>
        <fullName evidence="2">Uncharacterized protein</fullName>
    </submittedName>
</protein>
<keyword evidence="1" id="KW-0812">Transmembrane</keyword>
<name>W1Q1L0_ABIDE</name>
<evidence type="ECO:0000256" key="1">
    <source>
        <dbReference type="SAM" id="Phobius"/>
    </source>
</evidence>
<keyword evidence="1" id="KW-1133">Transmembrane helix</keyword>
<evidence type="ECO:0000313" key="3">
    <source>
        <dbReference type="Proteomes" id="UP000019050"/>
    </source>
</evidence>
<dbReference type="EMBL" id="ACIN03000016">
    <property type="protein sequence ID" value="ESK64882.1"/>
    <property type="molecule type" value="Genomic_DNA"/>
</dbReference>
<dbReference type="STRING" id="592010.GCWU000182_001815"/>
<keyword evidence="1" id="KW-0472">Membrane</keyword>
<dbReference type="HOGENOM" id="CLU_2875298_0_0_9"/>
<proteinExistence type="predicted"/>
<gene>
    <name evidence="2" type="ORF">GCWU000182_001815</name>
</gene>
<reference evidence="2" key="1">
    <citation type="submission" date="2013-06" db="EMBL/GenBank/DDBJ databases">
        <authorList>
            <person name="Weinstock G."/>
            <person name="Sodergren E."/>
            <person name="Clifton S."/>
            <person name="Fulton L."/>
            <person name="Fulton B."/>
            <person name="Courtney L."/>
            <person name="Fronick C."/>
            <person name="Harrison M."/>
            <person name="Strong C."/>
            <person name="Farmer C."/>
            <person name="Delahaunty K."/>
            <person name="Markovic C."/>
            <person name="Hall O."/>
            <person name="Minx P."/>
            <person name="Tomlinson C."/>
            <person name="Mitreva M."/>
            <person name="Nelson J."/>
            <person name="Hou S."/>
            <person name="Wollam A."/>
            <person name="Pepin K.H."/>
            <person name="Johnson M."/>
            <person name="Bhonagiri V."/>
            <person name="Nash W.E."/>
            <person name="Warren W."/>
            <person name="Chinwalla A."/>
            <person name="Mardis E.R."/>
            <person name="Wilson R.K."/>
        </authorList>
    </citation>
    <scope>NUCLEOTIDE SEQUENCE [LARGE SCALE GENOMIC DNA]</scope>
    <source>
        <strain evidence="2">ATCC 49176</strain>
    </source>
</reference>
<sequence length="63" mass="7418">MFSDHYIVLGIIWLFLFTHIQGLFGLKISQDTPLNERGYTEHNLLFCIRHEIVLKGCLRQEKA</sequence>
<dbReference type="Proteomes" id="UP000019050">
    <property type="component" value="Unassembled WGS sequence"/>
</dbReference>
<keyword evidence="3" id="KW-1185">Reference proteome</keyword>
<evidence type="ECO:0000313" key="2">
    <source>
        <dbReference type="EMBL" id="ESK64882.1"/>
    </source>
</evidence>
<accession>W1Q1L0</accession>
<comment type="caution">
    <text evidence="2">The sequence shown here is derived from an EMBL/GenBank/DDBJ whole genome shotgun (WGS) entry which is preliminary data.</text>
</comment>
<organism evidence="2 3">
    <name type="scientific">Abiotrophia defectiva ATCC 49176</name>
    <dbReference type="NCBI Taxonomy" id="592010"/>
    <lineage>
        <taxon>Bacteria</taxon>
        <taxon>Bacillati</taxon>
        <taxon>Bacillota</taxon>
        <taxon>Bacilli</taxon>
        <taxon>Lactobacillales</taxon>
        <taxon>Aerococcaceae</taxon>
        <taxon>Abiotrophia</taxon>
    </lineage>
</organism>
<feature type="transmembrane region" description="Helical" evidence="1">
    <location>
        <begin position="6"/>
        <end position="26"/>
    </location>
</feature>
<dbReference type="AlphaFoldDB" id="W1Q1L0"/>